<accession>A0ABS8D7V6</accession>
<feature type="domain" description="Bro-N" evidence="2">
    <location>
        <begin position="35"/>
        <end position="149"/>
    </location>
</feature>
<proteinExistence type="predicted"/>
<dbReference type="EMBL" id="JAJBZT010000006">
    <property type="protein sequence ID" value="MCB6184295.1"/>
    <property type="molecule type" value="Genomic_DNA"/>
</dbReference>
<comment type="caution">
    <text evidence="3">The sequence shown here is derived from an EMBL/GenBank/DDBJ whole genome shotgun (WGS) entry which is preliminary data.</text>
</comment>
<evidence type="ECO:0000313" key="4">
    <source>
        <dbReference type="Proteomes" id="UP001165395"/>
    </source>
</evidence>
<organism evidence="3 4">
    <name type="scientific">Leeia speluncae</name>
    <dbReference type="NCBI Taxonomy" id="2884804"/>
    <lineage>
        <taxon>Bacteria</taxon>
        <taxon>Pseudomonadati</taxon>
        <taxon>Pseudomonadota</taxon>
        <taxon>Betaproteobacteria</taxon>
        <taxon>Neisseriales</taxon>
        <taxon>Leeiaceae</taxon>
        <taxon>Leeia</taxon>
    </lineage>
</organism>
<reference evidence="3" key="1">
    <citation type="submission" date="2021-10" db="EMBL/GenBank/DDBJ databases">
        <title>The complete genome sequence of Leeia sp. TBRC 13508.</title>
        <authorList>
            <person name="Charoenyingcharoen P."/>
            <person name="Yukphan P."/>
        </authorList>
    </citation>
    <scope>NUCLEOTIDE SEQUENCE</scope>
    <source>
        <strain evidence="3">TBRC 13508</strain>
    </source>
</reference>
<dbReference type="RefSeq" id="WP_227181106.1">
    <property type="nucleotide sequence ID" value="NZ_JAJBZT010000006.1"/>
</dbReference>
<evidence type="ECO:0000259" key="2">
    <source>
        <dbReference type="PROSITE" id="PS51750"/>
    </source>
</evidence>
<evidence type="ECO:0000256" key="1">
    <source>
        <dbReference type="SAM" id="MobiDB-lite"/>
    </source>
</evidence>
<name>A0ABS8D7V6_9NEIS</name>
<evidence type="ECO:0000313" key="3">
    <source>
        <dbReference type="EMBL" id="MCB6184295.1"/>
    </source>
</evidence>
<protein>
    <recommendedName>
        <fullName evidence="2">Bro-N domain-containing protein</fullName>
    </recommendedName>
</protein>
<sequence>MKRSNNKRPEMRNAPLAATGEALNAKYPTKGNYEMNNTTALTFGNTTFDVVQRDGQQWLQSVDIANALGYKDDSSIRRIYDRNYDEFSPEMTQTVKLTVSNENKELQYKTVRIFSLRGAHLLSMFARTTVAKAFRKWVLDILDQYVNEGVAVNPNYRKAETRKALPNGLTIEQQEVVKAHHRTLVLAAPKDKQARLAIRLWSSVKSKFGVSYKEVPPDDFAEVISLMSREAVFGEYLPKETAELTVSISANDAHNLYCLLSIIEIVKPVHDEVYRALSILHSPLAGRMKSAYVEPYATAKVLHRVKLSCEPFYRKSVDIIPIL</sequence>
<dbReference type="InterPro" id="IPR003497">
    <property type="entry name" value="BRO_N_domain"/>
</dbReference>
<keyword evidence="4" id="KW-1185">Reference proteome</keyword>
<dbReference type="Pfam" id="PF02498">
    <property type="entry name" value="Bro-N"/>
    <property type="match status" value="1"/>
</dbReference>
<feature type="region of interest" description="Disordered" evidence="1">
    <location>
        <begin position="1"/>
        <end position="20"/>
    </location>
</feature>
<dbReference type="SMART" id="SM01040">
    <property type="entry name" value="Bro-N"/>
    <property type="match status" value="1"/>
</dbReference>
<gene>
    <name evidence="3" type="ORF">LIN78_12140</name>
</gene>
<dbReference type="Proteomes" id="UP001165395">
    <property type="component" value="Unassembled WGS sequence"/>
</dbReference>
<dbReference type="PROSITE" id="PS51750">
    <property type="entry name" value="BRO_N"/>
    <property type="match status" value="1"/>
</dbReference>